<dbReference type="Proteomes" id="UP001151518">
    <property type="component" value="Unassembled WGS sequence"/>
</dbReference>
<name>A0A9W8G9F6_9FUNG</name>
<sequence>MAATVVDNKSQLDTVLKNPAVVLFCYYGDANWSNNYQTFERFISHAASNGFICCLSDFRKLPHLYHSFGISNNTGIVVFRYSTFFAYIEEPQFDESSKFDEFDKLLGEHTANTVAGYMTPRQEKELLIPPVAHTPKRNGSNLPKKDDSGCCVVL</sequence>
<comment type="caution">
    <text evidence="1">The sequence shown here is derived from an EMBL/GenBank/DDBJ whole genome shotgun (WGS) entry which is preliminary data.</text>
</comment>
<evidence type="ECO:0000313" key="2">
    <source>
        <dbReference type="Proteomes" id="UP001151518"/>
    </source>
</evidence>
<reference evidence="1" key="1">
    <citation type="submission" date="2022-07" db="EMBL/GenBank/DDBJ databases">
        <title>Phylogenomic reconstructions and comparative analyses of Kickxellomycotina fungi.</title>
        <authorList>
            <person name="Reynolds N.K."/>
            <person name="Stajich J.E."/>
            <person name="Barry K."/>
            <person name="Grigoriev I.V."/>
            <person name="Crous P."/>
            <person name="Smith M.E."/>
        </authorList>
    </citation>
    <scope>NUCLEOTIDE SEQUENCE</scope>
    <source>
        <strain evidence="1">NRRL 3115</strain>
    </source>
</reference>
<dbReference type="AlphaFoldDB" id="A0A9W8G9F6"/>
<gene>
    <name evidence="1" type="ORF">GGI25_001987</name>
</gene>
<dbReference type="EMBL" id="JANBTW010000017">
    <property type="protein sequence ID" value="KAJ2678795.1"/>
    <property type="molecule type" value="Genomic_DNA"/>
</dbReference>
<accession>A0A9W8G9F6</accession>
<proteinExistence type="predicted"/>
<protein>
    <submittedName>
        <fullName evidence="1">Uncharacterized protein</fullName>
    </submittedName>
</protein>
<evidence type="ECO:0000313" key="1">
    <source>
        <dbReference type="EMBL" id="KAJ2678795.1"/>
    </source>
</evidence>
<organism evidence="1 2">
    <name type="scientific">Coemansia spiralis</name>
    <dbReference type="NCBI Taxonomy" id="417178"/>
    <lineage>
        <taxon>Eukaryota</taxon>
        <taxon>Fungi</taxon>
        <taxon>Fungi incertae sedis</taxon>
        <taxon>Zoopagomycota</taxon>
        <taxon>Kickxellomycotina</taxon>
        <taxon>Kickxellomycetes</taxon>
        <taxon>Kickxellales</taxon>
        <taxon>Kickxellaceae</taxon>
        <taxon>Coemansia</taxon>
    </lineage>
</organism>